<accession>A0A8S5NUC4</accession>
<proteinExistence type="predicted"/>
<sequence>MGRVSEKDNPNTETVLQDMELDVTPQEEIKTEIPLPKAETEIKSSYAEKAVPSYSREPVNCLRNERIIVRFVPSPTAMVQRKGHLLSGGMAENATRSFVVPRLSKTGMFKNVLTDSEKTFLEKAMGLEINALSIYKKENNFWDDSNPNGIGRVKLHKQDNYLDLSIPEQYIQYKILLANKDYIAPSMEELENKPKATYQFVIISEGAEAQKNLSKMDITMECYTEYGAVKRDKDTLKTIIEQLEKRPISPNVELGFLQNKVNEYIQADPRKFYTVITDEYLPAKVLVKRAVEAGLVGTKNNTYYLRKDGSPLCEMNEESTLNNAAKYLSSIKHQELKYMLEAQLKEAEEE</sequence>
<protein>
    <submittedName>
        <fullName evidence="1">Uncharacterized protein</fullName>
    </submittedName>
</protein>
<evidence type="ECO:0000313" key="1">
    <source>
        <dbReference type="EMBL" id="DAD98389.1"/>
    </source>
</evidence>
<organism evidence="1">
    <name type="scientific">CrAss-like virus sp. ctWDt29</name>
    <dbReference type="NCBI Taxonomy" id="2825836"/>
    <lineage>
        <taxon>Viruses</taxon>
        <taxon>Duplodnaviria</taxon>
        <taxon>Heunggongvirae</taxon>
        <taxon>Uroviricota</taxon>
        <taxon>Caudoviricetes</taxon>
        <taxon>Crassvirales</taxon>
    </lineage>
</organism>
<reference evidence="1" key="1">
    <citation type="journal article" date="2021" name="Proc. Natl. Acad. Sci. U.S.A.">
        <title>A Catalog of Tens of Thousands of Viruses from Human Metagenomes Reveals Hidden Associations with Chronic Diseases.</title>
        <authorList>
            <person name="Tisza M.J."/>
            <person name="Buck C.B."/>
        </authorList>
    </citation>
    <scope>NUCLEOTIDE SEQUENCE</scope>
    <source>
        <strain evidence="1">CtWDt29</strain>
    </source>
</reference>
<name>A0A8S5NUC4_9CAUD</name>
<dbReference type="EMBL" id="BK015261">
    <property type="protein sequence ID" value="DAD98389.1"/>
    <property type="molecule type" value="Genomic_DNA"/>
</dbReference>